<comment type="subcellular location">
    <subcellularLocation>
        <location evidence="1 4">Cell outer membrane</location>
    </subcellularLocation>
</comment>
<dbReference type="Gene3D" id="2.40.170.20">
    <property type="entry name" value="TonB-dependent receptor, beta-barrel domain"/>
    <property type="match status" value="1"/>
</dbReference>
<evidence type="ECO:0000259" key="6">
    <source>
        <dbReference type="Pfam" id="PF00593"/>
    </source>
</evidence>
<feature type="signal peptide" evidence="5">
    <location>
        <begin position="1"/>
        <end position="35"/>
    </location>
</feature>
<evidence type="ECO:0000256" key="1">
    <source>
        <dbReference type="ARBA" id="ARBA00004442"/>
    </source>
</evidence>
<evidence type="ECO:0000313" key="8">
    <source>
        <dbReference type="EMBL" id="ASD27737.1"/>
    </source>
</evidence>
<evidence type="ECO:0000256" key="3">
    <source>
        <dbReference type="ARBA" id="ARBA00023237"/>
    </source>
</evidence>
<accession>A0A1Z3M0B7</accession>
<dbReference type="InterPro" id="IPR010104">
    <property type="entry name" value="TonB_rcpt_bac"/>
</dbReference>
<dbReference type="InterPro" id="IPR037066">
    <property type="entry name" value="Plug_dom_sf"/>
</dbReference>
<evidence type="ECO:0000256" key="5">
    <source>
        <dbReference type="SAM" id="SignalP"/>
    </source>
</evidence>
<dbReference type="PANTHER" id="PTHR40980:SF3">
    <property type="entry name" value="TONB-DEPENDENT RECEPTOR-LIKE BETA-BARREL DOMAIN-CONTAINING PROTEIN"/>
    <property type="match status" value="1"/>
</dbReference>
<keyword evidence="3" id="KW-0998">Cell outer membrane</keyword>
<dbReference type="EMBL" id="CP021995">
    <property type="protein sequence ID" value="ASD27737.1"/>
    <property type="molecule type" value="Genomic_DNA"/>
</dbReference>
<dbReference type="InterPro" id="IPR036942">
    <property type="entry name" value="Beta-barrel_TonB_sf"/>
</dbReference>
<dbReference type="InterPro" id="IPR012910">
    <property type="entry name" value="Plug_dom"/>
</dbReference>
<protein>
    <submittedName>
        <fullName evidence="8">TonB-dependent receptor</fullName>
    </submittedName>
</protein>
<evidence type="ECO:0000259" key="7">
    <source>
        <dbReference type="Pfam" id="PF07715"/>
    </source>
</evidence>
<name>A0A1Z3M0B7_BREDI</name>
<keyword evidence="4" id="KW-0798">TonB box</keyword>
<dbReference type="Pfam" id="PF00593">
    <property type="entry name" value="TonB_dep_Rec_b-barrel"/>
    <property type="match status" value="1"/>
</dbReference>
<evidence type="ECO:0000256" key="2">
    <source>
        <dbReference type="ARBA" id="ARBA00023136"/>
    </source>
</evidence>
<feature type="domain" description="TonB-dependent receptor-like beta-barrel" evidence="6">
    <location>
        <begin position="466"/>
        <end position="980"/>
    </location>
</feature>
<dbReference type="InterPro" id="IPR000531">
    <property type="entry name" value="Beta-barrel_TonB"/>
</dbReference>
<feature type="domain" description="TonB-dependent receptor plug" evidence="7">
    <location>
        <begin position="72"/>
        <end position="174"/>
    </location>
</feature>
<evidence type="ECO:0000256" key="4">
    <source>
        <dbReference type="RuleBase" id="RU003357"/>
    </source>
</evidence>
<organism evidence="8 9">
    <name type="scientific">Brevundimonas diminuta</name>
    <name type="common">Pseudomonas diminuta</name>
    <dbReference type="NCBI Taxonomy" id="293"/>
    <lineage>
        <taxon>Bacteria</taxon>
        <taxon>Pseudomonadati</taxon>
        <taxon>Pseudomonadota</taxon>
        <taxon>Alphaproteobacteria</taxon>
        <taxon>Caulobacterales</taxon>
        <taxon>Caulobacteraceae</taxon>
        <taxon>Brevundimonas</taxon>
    </lineage>
</organism>
<evidence type="ECO:0000313" key="9">
    <source>
        <dbReference type="Proteomes" id="UP000197024"/>
    </source>
</evidence>
<sequence>MRELGDAGVRANSGRRLTAILLTTTALMAAAPAFAQSVEPDQDEAGNADVTQVDEIVVTGIRASLQNALSQKRNADNLVEVIEAEDIGKLPDQNLAEVLENVTGIQITREAGVGRGVQIRGTDANRVEINGVSTVGSGSGRSGISFDDLAASMINSVQVIKVPEAKTIEGSVGGTINLRTIRPLDLKDPLFAFRAQTEYSDLSDTLTPRYSGTIGKRWDTDFGQFGLVGSFSYAEQDVAAFRPRVDRDAIVTPDSGRLSAEAFPFMRIQFLNQSLENFEYETKNFSGSAEWKPRDNLKFYFDMTLNDQQRAEQSSTVQISTISDNGVVDNTTNTAFETVNLGKVQGPNGTMDLGSVQAALKGLILPRTDGNLAPYLRTTSDTGSRVTESRVFALGGEWDLDRLSLSAQAALSTSDSVLPSFNTTLEFVNPNAPQPVQGVSLANGVPIEFDLSGGTLQFGIAQGQLSTPSAAQLLDPANYRLRQVSQGRSIRENEEKAFRLDASYAMDGIVPFISSIDAGLRWNETSALNDNVTGNTNFTNVNSSFFRPSGDRFSNLLIAGPNNFNAADDRRLYFSDFLILDGAKAFGDPAGTLADINAAIAASNAANGSNIPLIGQPTSQASAFFEITEKTSTAYLQANFDAEAFGIPMRGNAGVRYVSTDLSSVGNTVASGTNSNRVVHDTSYEFWLPRFNLVAEPREDVIIRAGIARDIRRPDFNRLSSSVTFATSENTAVNRGNPNLQPETVLSFDLSAEYYFAPSSLISLGVFHKVRDNLFASVTESPPDNAVNGVVNRSRDPSCPGGGIYNPIAVINVNHPDKGQTGICVPLTSTFNVDGETTQTGIEAAFQYDLSQWEDRLGWMSGFGFIGNFTYQKTGGNVDSYRTIGLTRNTTRDLGFDPLPQDRVELENLSKYSYNATLFYERGRLSARMRYTWRSDFINTEAFTSAFDVPRVSDDRGQLNASVNYEINSWATVGLEAINLTREDANEYCINDDALLCYNGLTDRRIVAGLSLRF</sequence>
<dbReference type="Gene3D" id="2.170.130.10">
    <property type="entry name" value="TonB-dependent receptor, plug domain"/>
    <property type="match status" value="1"/>
</dbReference>
<gene>
    <name evidence="8" type="ORF">CD943_13085</name>
</gene>
<keyword evidence="2 4" id="KW-0472">Membrane</keyword>
<keyword evidence="5" id="KW-0732">Signal</keyword>
<feature type="chain" id="PRO_5012418900" evidence="5">
    <location>
        <begin position="36"/>
        <end position="1014"/>
    </location>
</feature>
<dbReference type="PANTHER" id="PTHR40980">
    <property type="entry name" value="PLUG DOMAIN-CONTAINING PROTEIN"/>
    <property type="match status" value="1"/>
</dbReference>
<dbReference type="Proteomes" id="UP000197024">
    <property type="component" value="Chromosome"/>
</dbReference>
<dbReference type="GO" id="GO:0009279">
    <property type="term" value="C:cell outer membrane"/>
    <property type="evidence" value="ECO:0007669"/>
    <property type="project" value="UniProtKB-SubCell"/>
</dbReference>
<dbReference type="SUPFAM" id="SSF56935">
    <property type="entry name" value="Porins"/>
    <property type="match status" value="1"/>
</dbReference>
<dbReference type="Pfam" id="PF07715">
    <property type="entry name" value="Plug"/>
    <property type="match status" value="1"/>
</dbReference>
<keyword evidence="8" id="KW-0675">Receptor</keyword>
<reference evidence="8 9" key="1">
    <citation type="submission" date="2017-06" db="EMBL/GenBank/DDBJ databases">
        <title>Biodegradation of gentamicin by bacterial consortia AMQD4 in synthetic medium and raw gentamicin sewage.</title>
        <authorList>
            <person name="Chang H."/>
            <person name="Feng Y."/>
            <person name="Li Z."/>
            <person name="Xue J."/>
            <person name="Cheng D."/>
        </authorList>
    </citation>
    <scope>NUCLEOTIDE SEQUENCE [LARGE SCALE GENOMIC DNA]</scope>
    <source>
        <strain evidence="8 9">BZC3</strain>
    </source>
</reference>
<reference evidence="8 9" key="2">
    <citation type="submission" date="2017-06" db="EMBL/GenBank/DDBJ databases">
        <authorList>
            <person name="Kim H.J."/>
            <person name="Triplett B.A."/>
        </authorList>
    </citation>
    <scope>NUCLEOTIDE SEQUENCE [LARGE SCALE GENOMIC DNA]</scope>
    <source>
        <strain evidence="8 9">BZC3</strain>
    </source>
</reference>
<proteinExistence type="inferred from homology"/>
<comment type="similarity">
    <text evidence="4">Belongs to the TonB-dependent receptor family.</text>
</comment>
<dbReference type="NCBIfam" id="TIGR01782">
    <property type="entry name" value="TonB-Xanth-Caul"/>
    <property type="match status" value="1"/>
</dbReference>
<dbReference type="AlphaFoldDB" id="A0A1Z3M0B7"/>